<evidence type="ECO:0000256" key="1">
    <source>
        <dbReference type="ARBA" id="ARBA00004236"/>
    </source>
</evidence>
<accession>A0A671Y0P8</accession>
<reference evidence="11" key="1">
    <citation type="submission" date="2021-04" db="EMBL/GenBank/DDBJ databases">
        <authorList>
            <consortium name="Wellcome Sanger Institute Data Sharing"/>
        </authorList>
    </citation>
    <scope>NUCLEOTIDE SEQUENCE [LARGE SCALE GENOMIC DNA]</scope>
</reference>
<keyword evidence="6" id="KW-1015">Disulfide bond</keyword>
<keyword evidence="4" id="KW-0391">Immunity</keyword>
<dbReference type="GeneTree" id="ENSGT01030000234530"/>
<keyword evidence="7" id="KW-0325">Glycoprotein</keyword>
<dbReference type="OMA" id="CAISTWK"/>
<dbReference type="SMART" id="SM00406">
    <property type="entry name" value="IGv"/>
    <property type="match status" value="2"/>
</dbReference>
<dbReference type="PANTHER" id="PTHR19433">
    <property type="entry name" value="T-CELL RECEPTOR ALPHA CHAIN V REGION-RELATED"/>
    <property type="match status" value="1"/>
</dbReference>
<keyword evidence="8" id="KW-1133">Transmembrane helix</keyword>
<dbReference type="PANTHER" id="PTHR19433:SF133">
    <property type="entry name" value="IMMUNE-TYPE RECEPTOR 5 PRECURSOR-RELATED"/>
    <property type="match status" value="1"/>
</dbReference>
<evidence type="ECO:0000256" key="2">
    <source>
        <dbReference type="ARBA" id="ARBA00022475"/>
    </source>
</evidence>
<proteinExistence type="predicted"/>
<evidence type="ECO:0000256" key="3">
    <source>
        <dbReference type="ARBA" id="ARBA00022729"/>
    </source>
</evidence>
<sequence length="349" mass="38074">MIFLWIMSLLLRQGYALIPVTTVQLGESVTFSCFFPNLDYSNTRVKWYKQSVGETLKLMITLMKATENPTFEQGFPPSRFATSHNSTTSTLTISETMEEDEAAYHCGVSTWSQDLWSGTYLSVKGNTRGMTNYTVVQSATASDAAQPGDSVTLTCSVFSDSVKKSCGDEHSVLWFRVGPEKSHPNIIYTEGNRRDGCVEKHDARSPAMSCFYSFSKTVSSSDAGTYFCAVASCGEILFGNGTKLDIEGSSLRSDPGCNIILFLLCAVVASVIVLAVLIYTIKGNKCDYCNKAAVSLQEHVIQRNLKRGNAGVYSAAVFTMMKTGSGGTRDPNAVDRERIYAAVKAFGLD</sequence>
<evidence type="ECO:0000256" key="8">
    <source>
        <dbReference type="SAM" id="Phobius"/>
    </source>
</evidence>
<name>A0A671Y0P8_SPAAU</name>
<dbReference type="PROSITE" id="PS50835">
    <property type="entry name" value="IG_LIKE"/>
    <property type="match status" value="2"/>
</dbReference>
<evidence type="ECO:0000256" key="4">
    <source>
        <dbReference type="ARBA" id="ARBA00022859"/>
    </source>
</evidence>
<comment type="subcellular location">
    <subcellularLocation>
        <location evidence="1">Cell membrane</location>
    </subcellularLocation>
</comment>
<keyword evidence="12" id="KW-1185">Reference proteome</keyword>
<dbReference type="GO" id="GO:0009617">
    <property type="term" value="P:response to bacterium"/>
    <property type="evidence" value="ECO:0007669"/>
    <property type="project" value="TreeGrafter"/>
</dbReference>
<dbReference type="InParanoid" id="A0A671Y0P8"/>
<keyword evidence="2" id="KW-1003">Cell membrane</keyword>
<feature type="chain" id="PRO_5025665098" description="Ig-like domain-containing protein" evidence="9">
    <location>
        <begin position="17"/>
        <end position="349"/>
    </location>
</feature>
<reference evidence="11" key="3">
    <citation type="submission" date="2025-09" db="UniProtKB">
        <authorList>
            <consortium name="Ensembl"/>
        </authorList>
    </citation>
    <scope>IDENTIFICATION</scope>
</reference>
<dbReference type="Gene3D" id="2.60.40.10">
    <property type="entry name" value="Immunoglobulins"/>
    <property type="match status" value="2"/>
</dbReference>
<evidence type="ECO:0000256" key="5">
    <source>
        <dbReference type="ARBA" id="ARBA00023136"/>
    </source>
</evidence>
<evidence type="ECO:0000256" key="9">
    <source>
        <dbReference type="SAM" id="SignalP"/>
    </source>
</evidence>
<evidence type="ECO:0000313" key="11">
    <source>
        <dbReference type="Ensembl" id="ENSSAUP00010056012.1"/>
    </source>
</evidence>
<dbReference type="InterPro" id="IPR036179">
    <property type="entry name" value="Ig-like_dom_sf"/>
</dbReference>
<feature type="signal peptide" evidence="9">
    <location>
        <begin position="1"/>
        <end position="16"/>
    </location>
</feature>
<keyword evidence="8" id="KW-0812">Transmembrane</keyword>
<keyword evidence="3 9" id="KW-0732">Signal</keyword>
<dbReference type="SMART" id="SM00409">
    <property type="entry name" value="IG"/>
    <property type="match status" value="2"/>
</dbReference>
<dbReference type="AlphaFoldDB" id="A0A671Y0P8"/>
<evidence type="ECO:0000259" key="10">
    <source>
        <dbReference type="PROSITE" id="PS50835"/>
    </source>
</evidence>
<feature type="domain" description="Ig-like" evidence="10">
    <location>
        <begin position="131"/>
        <end position="230"/>
    </location>
</feature>
<dbReference type="CDD" id="cd00099">
    <property type="entry name" value="IgV"/>
    <property type="match status" value="1"/>
</dbReference>
<evidence type="ECO:0000256" key="7">
    <source>
        <dbReference type="ARBA" id="ARBA00023180"/>
    </source>
</evidence>
<dbReference type="InterPro" id="IPR003599">
    <property type="entry name" value="Ig_sub"/>
</dbReference>
<feature type="transmembrane region" description="Helical" evidence="8">
    <location>
        <begin position="259"/>
        <end position="281"/>
    </location>
</feature>
<dbReference type="InterPro" id="IPR013106">
    <property type="entry name" value="Ig_V-set"/>
</dbReference>
<dbReference type="Proteomes" id="UP000472265">
    <property type="component" value="Chromosome 18"/>
</dbReference>
<dbReference type="Ensembl" id="ENSSAUT00010058849.1">
    <property type="protein sequence ID" value="ENSSAUP00010056012.1"/>
    <property type="gene ID" value="ENSSAUG00010023019.1"/>
</dbReference>
<dbReference type="Pfam" id="PF07686">
    <property type="entry name" value="V-set"/>
    <property type="match status" value="2"/>
</dbReference>
<dbReference type="GO" id="GO:0005886">
    <property type="term" value="C:plasma membrane"/>
    <property type="evidence" value="ECO:0007669"/>
    <property type="project" value="UniProtKB-SubCell"/>
</dbReference>
<organism evidence="11 12">
    <name type="scientific">Sparus aurata</name>
    <name type="common">Gilthead sea bream</name>
    <dbReference type="NCBI Taxonomy" id="8175"/>
    <lineage>
        <taxon>Eukaryota</taxon>
        <taxon>Metazoa</taxon>
        <taxon>Chordata</taxon>
        <taxon>Craniata</taxon>
        <taxon>Vertebrata</taxon>
        <taxon>Euteleostomi</taxon>
        <taxon>Actinopterygii</taxon>
        <taxon>Neopterygii</taxon>
        <taxon>Teleostei</taxon>
        <taxon>Neoteleostei</taxon>
        <taxon>Acanthomorphata</taxon>
        <taxon>Eupercaria</taxon>
        <taxon>Spariformes</taxon>
        <taxon>Sparidae</taxon>
        <taxon>Sparus</taxon>
    </lineage>
</organism>
<protein>
    <recommendedName>
        <fullName evidence="10">Ig-like domain-containing protein</fullName>
    </recommendedName>
</protein>
<reference evidence="11" key="2">
    <citation type="submission" date="2025-08" db="UniProtKB">
        <authorList>
            <consortium name="Ensembl"/>
        </authorList>
    </citation>
    <scope>IDENTIFICATION</scope>
</reference>
<feature type="domain" description="Ig-like" evidence="10">
    <location>
        <begin position="26"/>
        <end position="109"/>
    </location>
</feature>
<evidence type="ECO:0000313" key="12">
    <source>
        <dbReference type="Proteomes" id="UP000472265"/>
    </source>
</evidence>
<dbReference type="FunCoup" id="A0A671Y0P8">
    <property type="interactions" value="2"/>
</dbReference>
<dbReference type="InterPro" id="IPR052051">
    <property type="entry name" value="TCR_complex_component"/>
</dbReference>
<keyword evidence="5 8" id="KW-0472">Membrane</keyword>
<dbReference type="InterPro" id="IPR013783">
    <property type="entry name" value="Ig-like_fold"/>
</dbReference>
<dbReference type="GO" id="GO:0002376">
    <property type="term" value="P:immune system process"/>
    <property type="evidence" value="ECO:0007669"/>
    <property type="project" value="UniProtKB-KW"/>
</dbReference>
<evidence type="ECO:0000256" key="6">
    <source>
        <dbReference type="ARBA" id="ARBA00023157"/>
    </source>
</evidence>
<dbReference type="SUPFAM" id="SSF48726">
    <property type="entry name" value="Immunoglobulin"/>
    <property type="match status" value="2"/>
</dbReference>
<dbReference type="InterPro" id="IPR007110">
    <property type="entry name" value="Ig-like_dom"/>
</dbReference>